<proteinExistence type="predicted"/>
<organism evidence="1 2">
    <name type="scientific">Pseudomonas amygdali pv. mori str. 301020</name>
    <dbReference type="NCBI Taxonomy" id="629261"/>
    <lineage>
        <taxon>Bacteria</taxon>
        <taxon>Pseudomonadati</taxon>
        <taxon>Pseudomonadota</taxon>
        <taxon>Gammaproteobacteria</taxon>
        <taxon>Pseudomonadales</taxon>
        <taxon>Pseudomonadaceae</taxon>
        <taxon>Pseudomonas</taxon>
        <taxon>Pseudomonas amygdali</taxon>
    </lineage>
</organism>
<feature type="non-terminal residue" evidence="1">
    <location>
        <position position="1"/>
    </location>
</feature>
<feature type="non-terminal residue" evidence="1">
    <location>
        <position position="35"/>
    </location>
</feature>
<evidence type="ECO:0000313" key="2">
    <source>
        <dbReference type="Proteomes" id="UP000003465"/>
    </source>
</evidence>
<dbReference type="EMBL" id="AEAG01003114">
    <property type="protein sequence ID" value="EGH26963.1"/>
    <property type="molecule type" value="Genomic_DNA"/>
</dbReference>
<comment type="caution">
    <text evidence="1">The sequence shown here is derived from an EMBL/GenBank/DDBJ whole genome shotgun (WGS) entry which is preliminary data.</text>
</comment>
<gene>
    <name evidence="1" type="ORF">PSYMO_37966</name>
</gene>
<sequence>GIEKAPLLTLLKKDFKGLVVVLLIAVVNRPGFLGD</sequence>
<reference evidence="1 2" key="1">
    <citation type="journal article" date="2011" name="PLoS Pathog.">
        <title>Dynamic evolution of pathogenicity revealed by sequencing and comparative genomics of 19 Pseudomonas syringae isolates.</title>
        <authorList>
            <person name="Baltrus D.A."/>
            <person name="Nishimura M.T."/>
            <person name="Romanchuk A."/>
            <person name="Chang J.H."/>
            <person name="Mukhtar M.S."/>
            <person name="Cherkis K."/>
            <person name="Roach J."/>
            <person name="Grant S.R."/>
            <person name="Jones C.D."/>
            <person name="Dangl J.L."/>
        </authorList>
    </citation>
    <scope>NUCLEOTIDE SEQUENCE [LARGE SCALE GENOMIC DNA]</scope>
    <source>
        <strain evidence="1 2">301020</strain>
    </source>
</reference>
<protein>
    <submittedName>
        <fullName evidence="1">Uncharacterized protein</fullName>
    </submittedName>
</protein>
<accession>A0A656GMA9</accession>
<evidence type="ECO:0000313" key="1">
    <source>
        <dbReference type="EMBL" id="EGH26963.1"/>
    </source>
</evidence>
<dbReference type="Proteomes" id="UP000003465">
    <property type="component" value="Unassembled WGS sequence"/>
</dbReference>
<name>A0A656GMA9_PSEA0</name>
<dbReference type="AlphaFoldDB" id="A0A656GMA9"/>